<dbReference type="Proteomes" id="UP000244336">
    <property type="component" value="Chromosome 8"/>
</dbReference>
<proteinExistence type="predicted"/>
<reference evidence="1 2" key="1">
    <citation type="submission" date="2018-04" db="EMBL/GenBank/DDBJ databases">
        <title>WGS assembly of Panicum hallii var. hallii HAL2.</title>
        <authorList>
            <person name="Lovell J."/>
            <person name="Jenkins J."/>
            <person name="Lowry D."/>
            <person name="Mamidi S."/>
            <person name="Sreedasyam A."/>
            <person name="Weng X."/>
            <person name="Barry K."/>
            <person name="Bonette J."/>
            <person name="Campitelli B."/>
            <person name="Daum C."/>
            <person name="Gordon S."/>
            <person name="Gould B."/>
            <person name="Lipzen A."/>
            <person name="MacQueen A."/>
            <person name="Palacio-Mejia J."/>
            <person name="Plott C."/>
            <person name="Shakirov E."/>
            <person name="Shu S."/>
            <person name="Yoshinaga Y."/>
            <person name="Zane M."/>
            <person name="Rokhsar D."/>
            <person name="Grimwood J."/>
            <person name="Schmutz J."/>
            <person name="Juenger T."/>
        </authorList>
    </citation>
    <scope>NUCLEOTIDE SEQUENCE [LARGE SCALE GENOMIC DNA]</scope>
    <source>
        <strain evidence="2">cv. HAL2</strain>
    </source>
</reference>
<protein>
    <submittedName>
        <fullName evidence="1">Uncharacterized protein</fullName>
    </submittedName>
</protein>
<evidence type="ECO:0000313" key="1">
    <source>
        <dbReference type="EMBL" id="PUZ44718.1"/>
    </source>
</evidence>
<organism evidence="1 2">
    <name type="scientific">Panicum hallii var. hallii</name>
    <dbReference type="NCBI Taxonomy" id="1504633"/>
    <lineage>
        <taxon>Eukaryota</taxon>
        <taxon>Viridiplantae</taxon>
        <taxon>Streptophyta</taxon>
        <taxon>Embryophyta</taxon>
        <taxon>Tracheophyta</taxon>
        <taxon>Spermatophyta</taxon>
        <taxon>Magnoliopsida</taxon>
        <taxon>Liliopsida</taxon>
        <taxon>Poales</taxon>
        <taxon>Poaceae</taxon>
        <taxon>PACMAD clade</taxon>
        <taxon>Panicoideae</taxon>
        <taxon>Panicodae</taxon>
        <taxon>Paniceae</taxon>
        <taxon>Panicinae</taxon>
        <taxon>Panicum</taxon>
        <taxon>Panicum sect. Panicum</taxon>
    </lineage>
</organism>
<accession>A0A2T7CN17</accession>
<gene>
    <name evidence="1" type="ORF">GQ55_8G137600</name>
</gene>
<sequence length="115" mass="12431">MQDASASPASEMEKSLDVAASVSQAVAAAYNIVWPTPMETEVIDVDAGAEPEEEEPEVAIMAPRSAAPGQSSLERVVSPRPNQELFRKPRLFLRARLRYQSRGVGGATAEELCRC</sequence>
<keyword evidence="2" id="KW-1185">Reference proteome</keyword>
<dbReference type="AlphaFoldDB" id="A0A2T7CN17"/>
<dbReference type="EMBL" id="CM009756">
    <property type="protein sequence ID" value="PUZ44718.1"/>
    <property type="molecule type" value="Genomic_DNA"/>
</dbReference>
<evidence type="ECO:0000313" key="2">
    <source>
        <dbReference type="Proteomes" id="UP000244336"/>
    </source>
</evidence>
<dbReference type="Gramene" id="PUZ44718">
    <property type="protein sequence ID" value="PUZ44718"/>
    <property type="gene ID" value="GQ55_8G137600"/>
</dbReference>
<name>A0A2T7CN17_9POAL</name>